<evidence type="ECO:0000256" key="1">
    <source>
        <dbReference type="SAM" id="Phobius"/>
    </source>
</evidence>
<comment type="caution">
    <text evidence="3">The sequence shown here is derived from an EMBL/GenBank/DDBJ whole genome shotgun (WGS) entry which is preliminary data.</text>
</comment>
<evidence type="ECO:0000259" key="2">
    <source>
        <dbReference type="Pfam" id="PF00535"/>
    </source>
</evidence>
<keyword evidence="1" id="KW-0812">Transmembrane</keyword>
<sequence>MNNSSSPTVSVVITTVDRRVLLRHAVRAALAQDYTGEVEVLVVFDRVSADPLDDVQVPPGRTLTVMTNHRSPGLAGARNTGILAAGGVYVGFCDDDDAWERTKLSRQLAAWSLDTAAVAIGAGLRLISDTSMAVRTPPSRVGFRDLLRSRVTAVHSSSLLYRRADLTGRIGLVDETLPASYGEDYDLLLRATRFGHVRCVQEPLVLVRWGEHSMYAGKWEMLVAGLTYLLRKFPEFSTSAAGTARIAGQVAFAHAALGHRSEAWRWARSALRRDPAQVRAYAAVLVATGAVSADTLLAFVQKRGRGV</sequence>
<evidence type="ECO:0000313" key="3">
    <source>
        <dbReference type="EMBL" id="MCQ1951065.1"/>
    </source>
</evidence>
<keyword evidence="1" id="KW-1133">Transmembrane helix</keyword>
<dbReference type="PANTHER" id="PTHR43685:SF2">
    <property type="entry name" value="GLYCOSYLTRANSFERASE 2-LIKE DOMAIN-CONTAINING PROTEIN"/>
    <property type="match status" value="1"/>
</dbReference>
<dbReference type="InterPro" id="IPR050834">
    <property type="entry name" value="Glycosyltransf_2"/>
</dbReference>
<keyword evidence="1" id="KW-0472">Membrane</keyword>
<name>A0ABT1NTN2_9MICC</name>
<dbReference type="RefSeq" id="WP_255866202.1">
    <property type="nucleotide sequence ID" value="NZ_CP104263.1"/>
</dbReference>
<dbReference type="SUPFAM" id="SSF53448">
    <property type="entry name" value="Nucleotide-diphospho-sugar transferases"/>
    <property type="match status" value="1"/>
</dbReference>
<organism evidence="3 4">
    <name type="scientific">Arthrobacter jinronghuae</name>
    <dbReference type="NCBI Taxonomy" id="2964609"/>
    <lineage>
        <taxon>Bacteria</taxon>
        <taxon>Bacillati</taxon>
        <taxon>Actinomycetota</taxon>
        <taxon>Actinomycetes</taxon>
        <taxon>Micrococcales</taxon>
        <taxon>Micrococcaceae</taxon>
        <taxon>Arthrobacter</taxon>
    </lineage>
</organism>
<keyword evidence="4" id="KW-1185">Reference proteome</keyword>
<dbReference type="CDD" id="cd00761">
    <property type="entry name" value="Glyco_tranf_GTA_type"/>
    <property type="match status" value="1"/>
</dbReference>
<evidence type="ECO:0000313" key="4">
    <source>
        <dbReference type="Proteomes" id="UP001206924"/>
    </source>
</evidence>
<dbReference type="Pfam" id="PF00535">
    <property type="entry name" value="Glycos_transf_2"/>
    <property type="match status" value="1"/>
</dbReference>
<feature type="transmembrane region" description="Helical" evidence="1">
    <location>
        <begin position="280"/>
        <end position="300"/>
    </location>
</feature>
<proteinExistence type="predicted"/>
<dbReference type="EMBL" id="JANFLP010000014">
    <property type="protein sequence ID" value="MCQ1951065.1"/>
    <property type="molecule type" value="Genomic_DNA"/>
</dbReference>
<dbReference type="Proteomes" id="UP001206924">
    <property type="component" value="Unassembled WGS sequence"/>
</dbReference>
<dbReference type="PANTHER" id="PTHR43685">
    <property type="entry name" value="GLYCOSYLTRANSFERASE"/>
    <property type="match status" value="1"/>
</dbReference>
<protein>
    <submittedName>
        <fullName evidence="3">Glycosyltransferase</fullName>
    </submittedName>
</protein>
<dbReference type="InterPro" id="IPR001173">
    <property type="entry name" value="Glyco_trans_2-like"/>
</dbReference>
<feature type="domain" description="Glycosyltransferase 2-like" evidence="2">
    <location>
        <begin position="10"/>
        <end position="125"/>
    </location>
</feature>
<accession>A0ABT1NTN2</accession>
<gene>
    <name evidence="3" type="ORF">NNX28_14170</name>
</gene>
<dbReference type="Gene3D" id="3.90.550.10">
    <property type="entry name" value="Spore Coat Polysaccharide Biosynthesis Protein SpsA, Chain A"/>
    <property type="match status" value="1"/>
</dbReference>
<reference evidence="3 4" key="1">
    <citation type="submission" date="2022-07" db="EMBL/GenBank/DDBJ databases">
        <title>Novel species in genus Arthrobacter.</title>
        <authorList>
            <person name="Liu Y."/>
        </authorList>
    </citation>
    <scope>NUCLEOTIDE SEQUENCE [LARGE SCALE GENOMIC DNA]</scope>
    <source>
        <strain evidence="4">zg-Y859</strain>
    </source>
</reference>
<dbReference type="InterPro" id="IPR029044">
    <property type="entry name" value="Nucleotide-diphossugar_trans"/>
</dbReference>